<protein>
    <submittedName>
        <fullName evidence="2">Uncharacterized protein</fullName>
    </submittedName>
</protein>
<keyword evidence="3" id="KW-1185">Reference proteome</keyword>
<dbReference type="InterPro" id="IPR058060">
    <property type="entry name" value="HYC_CC_PP"/>
</dbReference>
<comment type="caution">
    <text evidence="2">The sequence shown here is derived from an EMBL/GenBank/DDBJ whole genome shotgun (WGS) entry which is preliminary data.</text>
</comment>
<accession>A0A2S7STU4</accession>
<proteinExistence type="predicted"/>
<keyword evidence="1" id="KW-0732">Signal</keyword>
<sequence>MKRFLVTILSILYMASAMGATVEIHYCMGKNMGANFVHKEDDKCRKCGMHKSKTNGCCKDEHKTFKTSDHHQVKASFDLAHVESTTPPAVVYQSYPSSIYKGLSYVSLRPHAPPDLYLGCPLYLQVRNIRI</sequence>
<dbReference type="Pfam" id="PF26622">
    <property type="entry name" value="DUF8199"/>
    <property type="match status" value="1"/>
</dbReference>
<evidence type="ECO:0000313" key="2">
    <source>
        <dbReference type="EMBL" id="PQJ10015.1"/>
    </source>
</evidence>
<dbReference type="NCBIfam" id="NF047658">
    <property type="entry name" value="HYC_CC_PP"/>
    <property type="match status" value="1"/>
</dbReference>
<dbReference type="EMBL" id="PPSL01000004">
    <property type="protein sequence ID" value="PQJ10015.1"/>
    <property type="molecule type" value="Genomic_DNA"/>
</dbReference>
<dbReference type="AlphaFoldDB" id="A0A2S7STU4"/>
<gene>
    <name evidence="2" type="ORF">CJD36_015055</name>
</gene>
<dbReference type="InterPro" id="IPR058512">
    <property type="entry name" value="DUF8199"/>
</dbReference>
<evidence type="ECO:0000313" key="3">
    <source>
        <dbReference type="Proteomes" id="UP000239872"/>
    </source>
</evidence>
<organism evidence="2 3">
    <name type="scientific">Flavipsychrobacter stenotrophus</name>
    <dbReference type="NCBI Taxonomy" id="2077091"/>
    <lineage>
        <taxon>Bacteria</taxon>
        <taxon>Pseudomonadati</taxon>
        <taxon>Bacteroidota</taxon>
        <taxon>Chitinophagia</taxon>
        <taxon>Chitinophagales</taxon>
        <taxon>Chitinophagaceae</taxon>
        <taxon>Flavipsychrobacter</taxon>
    </lineage>
</organism>
<feature type="chain" id="PRO_5015721016" evidence="1">
    <location>
        <begin position="20"/>
        <end position="131"/>
    </location>
</feature>
<evidence type="ECO:0000256" key="1">
    <source>
        <dbReference type="SAM" id="SignalP"/>
    </source>
</evidence>
<dbReference type="RefSeq" id="WP_105040024.1">
    <property type="nucleotide sequence ID" value="NZ_PPSL01000004.1"/>
</dbReference>
<feature type="signal peptide" evidence="1">
    <location>
        <begin position="1"/>
        <end position="19"/>
    </location>
</feature>
<name>A0A2S7STU4_9BACT</name>
<dbReference type="Proteomes" id="UP000239872">
    <property type="component" value="Unassembled WGS sequence"/>
</dbReference>
<reference evidence="2 3" key="1">
    <citation type="submission" date="2018-01" db="EMBL/GenBank/DDBJ databases">
        <title>A novel member of the phylum Bacteroidetes isolated from glacier ice.</title>
        <authorList>
            <person name="Liu Q."/>
            <person name="Xin Y.-H."/>
        </authorList>
    </citation>
    <scope>NUCLEOTIDE SEQUENCE [LARGE SCALE GENOMIC DNA]</scope>
    <source>
        <strain evidence="2 3">RB1R16</strain>
    </source>
</reference>
<dbReference type="OrthoDB" id="676308at2"/>